<comment type="caution">
    <text evidence="3">The sequence shown here is derived from an EMBL/GenBank/DDBJ whole genome shotgun (WGS) entry which is preliminary data.</text>
</comment>
<sequence>MTLEQIAYNIKFFRDQQDWTQKELSEQLVVSRSVIAKWESNSVTPDISSLIKLSNVFEVTLDQLVGKQSYHEDLLKDFKRIYSSKSKSFDEEVVDLVEYIMTHPNFKDQVYRLKKLPIRKQLSLHTMFAGIIDQYEKI</sequence>
<dbReference type="CDD" id="cd00093">
    <property type="entry name" value="HTH_XRE"/>
    <property type="match status" value="1"/>
</dbReference>
<feature type="domain" description="HTH cro/C1-type" evidence="2">
    <location>
        <begin position="10"/>
        <end position="64"/>
    </location>
</feature>
<dbReference type="InterPro" id="IPR001387">
    <property type="entry name" value="Cro/C1-type_HTH"/>
</dbReference>
<dbReference type="RefSeq" id="WP_209463713.1">
    <property type="nucleotide sequence ID" value="NZ_CP110224.1"/>
</dbReference>
<dbReference type="PANTHER" id="PTHR46558">
    <property type="entry name" value="TRACRIPTIONAL REGULATORY PROTEIN-RELATED-RELATED"/>
    <property type="match status" value="1"/>
</dbReference>
<protein>
    <submittedName>
        <fullName evidence="3">Transcriptional regulator with XRE-family HTH domain</fullName>
    </submittedName>
</protein>
<dbReference type="Proteomes" id="UP001519345">
    <property type="component" value="Unassembled WGS sequence"/>
</dbReference>
<dbReference type="Pfam" id="PF01381">
    <property type="entry name" value="HTH_3"/>
    <property type="match status" value="1"/>
</dbReference>
<dbReference type="EMBL" id="JAGGKX010000015">
    <property type="protein sequence ID" value="MBP1970592.1"/>
    <property type="molecule type" value="Genomic_DNA"/>
</dbReference>
<dbReference type="Gene3D" id="1.10.260.40">
    <property type="entry name" value="lambda repressor-like DNA-binding domains"/>
    <property type="match status" value="1"/>
</dbReference>
<reference evidence="3 4" key="1">
    <citation type="submission" date="2021-03" db="EMBL/GenBank/DDBJ databases">
        <title>Genomic Encyclopedia of Type Strains, Phase IV (KMG-IV): sequencing the most valuable type-strain genomes for metagenomic binning, comparative biology and taxonomic classification.</title>
        <authorList>
            <person name="Goeker M."/>
        </authorList>
    </citation>
    <scope>NUCLEOTIDE SEQUENCE [LARGE SCALE GENOMIC DNA]</scope>
    <source>
        <strain evidence="3 4">DSM 25609</strain>
    </source>
</reference>
<proteinExistence type="predicted"/>
<evidence type="ECO:0000256" key="1">
    <source>
        <dbReference type="ARBA" id="ARBA00023125"/>
    </source>
</evidence>
<dbReference type="SMART" id="SM00530">
    <property type="entry name" value="HTH_XRE"/>
    <property type="match status" value="1"/>
</dbReference>
<gene>
    <name evidence="3" type="ORF">J2Z83_002728</name>
</gene>
<organism evidence="3 4">
    <name type="scientific">Virgibacillus natechei</name>
    <dbReference type="NCBI Taxonomy" id="1216297"/>
    <lineage>
        <taxon>Bacteria</taxon>
        <taxon>Bacillati</taxon>
        <taxon>Bacillota</taxon>
        <taxon>Bacilli</taxon>
        <taxon>Bacillales</taxon>
        <taxon>Bacillaceae</taxon>
        <taxon>Virgibacillus</taxon>
    </lineage>
</organism>
<keyword evidence="1" id="KW-0238">DNA-binding</keyword>
<dbReference type="PROSITE" id="PS50943">
    <property type="entry name" value="HTH_CROC1"/>
    <property type="match status" value="1"/>
</dbReference>
<evidence type="ECO:0000313" key="4">
    <source>
        <dbReference type="Proteomes" id="UP001519345"/>
    </source>
</evidence>
<accession>A0ABS4II10</accession>
<keyword evidence="4" id="KW-1185">Reference proteome</keyword>
<name>A0ABS4II10_9BACI</name>
<evidence type="ECO:0000313" key="3">
    <source>
        <dbReference type="EMBL" id="MBP1970592.1"/>
    </source>
</evidence>
<dbReference type="PANTHER" id="PTHR46558:SF4">
    <property type="entry name" value="DNA-BIDING PHAGE PROTEIN"/>
    <property type="match status" value="1"/>
</dbReference>
<dbReference type="SUPFAM" id="SSF47413">
    <property type="entry name" value="lambda repressor-like DNA-binding domains"/>
    <property type="match status" value="1"/>
</dbReference>
<dbReference type="InterPro" id="IPR010982">
    <property type="entry name" value="Lambda_DNA-bd_dom_sf"/>
</dbReference>
<evidence type="ECO:0000259" key="2">
    <source>
        <dbReference type="PROSITE" id="PS50943"/>
    </source>
</evidence>